<comment type="similarity">
    <text evidence="7">Belongs to the CoREST family.</text>
</comment>
<keyword evidence="5" id="KW-0804">Transcription</keyword>
<accession>A0AAD9JM55</accession>
<keyword evidence="12" id="KW-1185">Reference proteome</keyword>
<feature type="domain" description="SANT" evidence="10">
    <location>
        <begin position="326"/>
        <end position="377"/>
    </location>
</feature>
<keyword evidence="6" id="KW-0539">Nucleus</keyword>
<feature type="region of interest" description="Disordered" evidence="8">
    <location>
        <begin position="192"/>
        <end position="252"/>
    </location>
</feature>
<feature type="compositionally biased region" description="Polar residues" evidence="8">
    <location>
        <begin position="417"/>
        <end position="439"/>
    </location>
</feature>
<evidence type="ECO:0000256" key="8">
    <source>
        <dbReference type="SAM" id="MobiDB-lite"/>
    </source>
</evidence>
<dbReference type="EMBL" id="JAODUP010000264">
    <property type="protein sequence ID" value="KAK2154590.1"/>
    <property type="molecule type" value="Genomic_DNA"/>
</dbReference>
<keyword evidence="4" id="KW-0175">Coiled coil</keyword>
<name>A0AAD9JM55_9ANNE</name>
<feature type="domain" description="ELM2" evidence="9">
    <location>
        <begin position="39"/>
        <end position="136"/>
    </location>
</feature>
<dbReference type="Pfam" id="PF20878">
    <property type="entry name" value="REST_helical"/>
    <property type="match status" value="1"/>
</dbReference>
<evidence type="ECO:0000256" key="6">
    <source>
        <dbReference type="ARBA" id="ARBA00023242"/>
    </source>
</evidence>
<dbReference type="Proteomes" id="UP001208570">
    <property type="component" value="Unassembled WGS sequence"/>
</dbReference>
<dbReference type="InterPro" id="IPR049048">
    <property type="entry name" value="REST_helical"/>
</dbReference>
<evidence type="ECO:0000256" key="5">
    <source>
        <dbReference type="ARBA" id="ARBA00023163"/>
    </source>
</evidence>
<organism evidence="11 12">
    <name type="scientific">Paralvinella palmiformis</name>
    <dbReference type="NCBI Taxonomy" id="53620"/>
    <lineage>
        <taxon>Eukaryota</taxon>
        <taxon>Metazoa</taxon>
        <taxon>Spiralia</taxon>
        <taxon>Lophotrochozoa</taxon>
        <taxon>Annelida</taxon>
        <taxon>Polychaeta</taxon>
        <taxon>Sedentaria</taxon>
        <taxon>Canalipalpata</taxon>
        <taxon>Terebellida</taxon>
        <taxon>Terebelliformia</taxon>
        <taxon>Alvinellidae</taxon>
        <taxon>Paralvinella</taxon>
    </lineage>
</organism>
<dbReference type="SUPFAM" id="SSF46689">
    <property type="entry name" value="Homeodomain-like"/>
    <property type="match status" value="2"/>
</dbReference>
<comment type="subcellular location">
    <subcellularLocation>
        <location evidence="1">Nucleus</location>
    </subcellularLocation>
</comment>
<dbReference type="GO" id="GO:0006357">
    <property type="term" value="P:regulation of transcription by RNA polymerase II"/>
    <property type="evidence" value="ECO:0007669"/>
    <property type="project" value="TreeGrafter"/>
</dbReference>
<evidence type="ECO:0000256" key="2">
    <source>
        <dbReference type="ARBA" id="ARBA00022491"/>
    </source>
</evidence>
<evidence type="ECO:0000313" key="12">
    <source>
        <dbReference type="Proteomes" id="UP001208570"/>
    </source>
</evidence>
<dbReference type="PANTHER" id="PTHR16089">
    <property type="entry name" value="REST COREPRESSOR COREST PROTEIN-RELATED"/>
    <property type="match status" value="1"/>
</dbReference>
<dbReference type="PROSITE" id="PS51293">
    <property type="entry name" value="SANT"/>
    <property type="match status" value="2"/>
</dbReference>
<dbReference type="Pfam" id="PF00249">
    <property type="entry name" value="Myb_DNA-binding"/>
    <property type="match status" value="2"/>
</dbReference>
<dbReference type="GO" id="GO:0003714">
    <property type="term" value="F:transcription corepressor activity"/>
    <property type="evidence" value="ECO:0007669"/>
    <property type="project" value="TreeGrafter"/>
</dbReference>
<dbReference type="FunFam" id="1.10.10.60:FF:000033">
    <property type="entry name" value="REST corepressor 3"/>
    <property type="match status" value="1"/>
</dbReference>
<feature type="compositionally biased region" description="Basic and acidic residues" evidence="8">
    <location>
        <begin position="222"/>
        <end position="234"/>
    </location>
</feature>
<protein>
    <recommendedName>
        <fullName evidence="13">REST corepressor 3</fullName>
    </recommendedName>
</protein>
<feature type="region of interest" description="Disordered" evidence="8">
    <location>
        <begin position="389"/>
        <end position="512"/>
    </location>
</feature>
<dbReference type="GO" id="GO:0005667">
    <property type="term" value="C:transcription regulator complex"/>
    <property type="evidence" value="ECO:0007669"/>
    <property type="project" value="TreeGrafter"/>
</dbReference>
<feature type="domain" description="SANT" evidence="10">
    <location>
        <begin position="137"/>
        <end position="188"/>
    </location>
</feature>
<gene>
    <name evidence="11" type="ORF">LSH36_264g02006</name>
</gene>
<dbReference type="Gene3D" id="1.20.58.1880">
    <property type="match status" value="1"/>
</dbReference>
<evidence type="ECO:0000259" key="9">
    <source>
        <dbReference type="PROSITE" id="PS51156"/>
    </source>
</evidence>
<sequence length="512" mass="57134">MIVGNKITSEGRHDRRPRVATSHLSDDGSATDDFEQEAGGMRVGSDYQAVPPEYNPSQKLESRAEAMLVWAPHPEIPDIKRMKTLKPSVLGVDVRVDEYTTIAKEKHGYNMEQALGMLFWHRHNVDKALADLANFTPFPDEWTVEDKVLFEQAFSFHGKSFHRIRQMLPDKSIASLVKYYYSWKKTRSRTSLMDRQARKLANPRDDSDDDLGGSGNSDSDFENSKGSDGKESKACRPGLSVLKKPDSHPRIRNKLKAPRGMYLNYDDLMAIATGPPGQGEAILKQLDAELVSLKRHVQNNKQMVSMYKQKNVGGINQLKSPEGSLKINPKWTNEELLLAVQGIRRYGKDFKAIADVIGNKTEAHIRSFFVNYRRRYNLDEVLEEYEKEYGRSTEKRHEEMEVDSNSSCKDDKPTISGDASSSSQPQTAISHSGTNSISSAPPPLLKQSAPVTDSSPSVRPPVTLLRQPPPRLASVATNHTVPQPPPPLIRPNNVPVVSHSKPGSSSQMAPSQ</sequence>
<dbReference type="AlphaFoldDB" id="A0AAD9JM55"/>
<dbReference type="InterPro" id="IPR001005">
    <property type="entry name" value="SANT/Myb"/>
</dbReference>
<dbReference type="FunFam" id="1.20.58.1880:FF:000001">
    <property type="entry name" value="REST corepressor 1"/>
    <property type="match status" value="1"/>
</dbReference>
<evidence type="ECO:0000259" key="10">
    <source>
        <dbReference type="PROSITE" id="PS51293"/>
    </source>
</evidence>
<evidence type="ECO:0000256" key="1">
    <source>
        <dbReference type="ARBA" id="ARBA00004123"/>
    </source>
</evidence>
<dbReference type="InterPro" id="IPR009057">
    <property type="entry name" value="Homeodomain-like_sf"/>
</dbReference>
<feature type="compositionally biased region" description="Basic and acidic residues" evidence="8">
    <location>
        <begin position="389"/>
        <end position="399"/>
    </location>
</feature>
<dbReference type="SMART" id="SM00717">
    <property type="entry name" value="SANT"/>
    <property type="match status" value="2"/>
</dbReference>
<dbReference type="PANTHER" id="PTHR16089:SF28">
    <property type="entry name" value="REST COREPRESSOR"/>
    <property type="match status" value="1"/>
</dbReference>
<feature type="compositionally biased region" description="Polar residues" evidence="8">
    <location>
        <begin position="501"/>
        <end position="512"/>
    </location>
</feature>
<dbReference type="Pfam" id="PF01448">
    <property type="entry name" value="ELM2"/>
    <property type="match status" value="1"/>
</dbReference>
<feature type="region of interest" description="Disordered" evidence="8">
    <location>
        <begin position="1"/>
        <end position="35"/>
    </location>
</feature>
<keyword evidence="3" id="KW-0805">Transcription regulation</keyword>
<dbReference type="InterPro" id="IPR017884">
    <property type="entry name" value="SANT_dom"/>
</dbReference>
<keyword evidence="2" id="KW-0678">Repressor</keyword>
<evidence type="ECO:0000313" key="11">
    <source>
        <dbReference type="EMBL" id="KAK2154590.1"/>
    </source>
</evidence>
<evidence type="ECO:0000256" key="3">
    <source>
        <dbReference type="ARBA" id="ARBA00023015"/>
    </source>
</evidence>
<dbReference type="InterPro" id="IPR000949">
    <property type="entry name" value="ELM2_dom"/>
</dbReference>
<evidence type="ECO:0000256" key="7">
    <source>
        <dbReference type="ARBA" id="ARBA00038011"/>
    </source>
</evidence>
<dbReference type="SMART" id="SM01189">
    <property type="entry name" value="ELM2"/>
    <property type="match status" value="1"/>
</dbReference>
<dbReference type="CDD" id="cd00167">
    <property type="entry name" value="SANT"/>
    <property type="match status" value="1"/>
</dbReference>
<dbReference type="Gene3D" id="1.10.10.60">
    <property type="entry name" value="Homeodomain-like"/>
    <property type="match status" value="1"/>
</dbReference>
<dbReference type="InterPro" id="IPR051066">
    <property type="entry name" value="Trans_reg/Corepressor"/>
</dbReference>
<dbReference type="GO" id="GO:0000118">
    <property type="term" value="C:histone deacetylase complex"/>
    <property type="evidence" value="ECO:0007669"/>
    <property type="project" value="TreeGrafter"/>
</dbReference>
<comment type="caution">
    <text evidence="11">The sequence shown here is derived from an EMBL/GenBank/DDBJ whole genome shotgun (WGS) entry which is preliminary data.</text>
</comment>
<evidence type="ECO:0000256" key="4">
    <source>
        <dbReference type="ARBA" id="ARBA00023054"/>
    </source>
</evidence>
<dbReference type="PROSITE" id="PS51156">
    <property type="entry name" value="ELM2"/>
    <property type="match status" value="1"/>
</dbReference>
<proteinExistence type="inferred from homology"/>
<evidence type="ECO:0008006" key="13">
    <source>
        <dbReference type="Google" id="ProtNLM"/>
    </source>
</evidence>
<reference evidence="11" key="1">
    <citation type="journal article" date="2023" name="Mol. Biol. Evol.">
        <title>Third-Generation Sequencing Reveals the Adaptive Role of the Epigenome in Three Deep-Sea Polychaetes.</title>
        <authorList>
            <person name="Perez M."/>
            <person name="Aroh O."/>
            <person name="Sun Y."/>
            <person name="Lan Y."/>
            <person name="Juniper S.K."/>
            <person name="Young C.R."/>
            <person name="Angers B."/>
            <person name="Qian P.Y."/>
        </authorList>
    </citation>
    <scope>NUCLEOTIDE SEQUENCE</scope>
    <source>
        <strain evidence="11">P08H-3</strain>
    </source>
</reference>